<feature type="transmembrane region" description="Helical" evidence="2">
    <location>
        <begin position="51"/>
        <end position="72"/>
    </location>
</feature>
<organism evidence="3 4">
    <name type="scientific">Serendipita vermifera MAFF 305830</name>
    <dbReference type="NCBI Taxonomy" id="933852"/>
    <lineage>
        <taxon>Eukaryota</taxon>
        <taxon>Fungi</taxon>
        <taxon>Dikarya</taxon>
        <taxon>Basidiomycota</taxon>
        <taxon>Agaricomycotina</taxon>
        <taxon>Agaricomycetes</taxon>
        <taxon>Sebacinales</taxon>
        <taxon>Serendipitaceae</taxon>
        <taxon>Serendipita</taxon>
    </lineage>
</organism>
<keyword evidence="2" id="KW-1133">Transmembrane helix</keyword>
<dbReference type="HOGENOM" id="CLU_970329_0_0_1"/>
<evidence type="ECO:0000313" key="4">
    <source>
        <dbReference type="Proteomes" id="UP000054097"/>
    </source>
</evidence>
<feature type="region of interest" description="Disordered" evidence="1">
    <location>
        <begin position="129"/>
        <end position="192"/>
    </location>
</feature>
<feature type="compositionally biased region" description="Low complexity" evidence="1">
    <location>
        <begin position="25"/>
        <end position="43"/>
    </location>
</feature>
<keyword evidence="2" id="KW-0812">Transmembrane</keyword>
<dbReference type="AlphaFoldDB" id="A0A0C2XAB2"/>
<keyword evidence="4" id="KW-1185">Reference proteome</keyword>
<gene>
    <name evidence="3" type="ORF">M408DRAFT_196383</name>
</gene>
<reference evidence="4" key="2">
    <citation type="submission" date="2015-01" db="EMBL/GenBank/DDBJ databases">
        <title>Evolutionary Origins and Diversification of the Mycorrhizal Mutualists.</title>
        <authorList>
            <consortium name="DOE Joint Genome Institute"/>
            <consortium name="Mycorrhizal Genomics Consortium"/>
            <person name="Kohler A."/>
            <person name="Kuo A."/>
            <person name="Nagy L.G."/>
            <person name="Floudas D."/>
            <person name="Copeland A."/>
            <person name="Barry K.W."/>
            <person name="Cichocki N."/>
            <person name="Veneault-Fourrey C."/>
            <person name="LaButti K."/>
            <person name="Lindquist E.A."/>
            <person name="Lipzen A."/>
            <person name="Lundell T."/>
            <person name="Morin E."/>
            <person name="Murat C."/>
            <person name="Riley R."/>
            <person name="Ohm R."/>
            <person name="Sun H."/>
            <person name="Tunlid A."/>
            <person name="Henrissat B."/>
            <person name="Grigoriev I.V."/>
            <person name="Hibbett D.S."/>
            <person name="Martin F."/>
        </authorList>
    </citation>
    <scope>NUCLEOTIDE SEQUENCE [LARGE SCALE GENOMIC DNA]</scope>
    <source>
        <strain evidence="4">MAFF 305830</strain>
    </source>
</reference>
<sequence>MRSTSTSESLYYGLKGIDLVFPSTTTTSTSSSPTQTSDSTFTSNQASPGTIIGAIIGALAFAALFACVWLFYRRRKRQGQASAKGKSKEPSNSYYFDDGNVKPTPASMPPSAVPWTIPYSPPTPSFVDRPNDTSSITNAVENFPPTEATNKTPTISPTSPQPEVVTSVPSHQDNSRNTYPSVPGPSFDREAPLPPLPLQSVSDAASVTSRGPVPVYGSSLALENWARANRASVSEDMEAKLLAAGYMPGDNPDDYTEEEWKTNFGITRLELLRLRKLYIQDIGRPDQ</sequence>
<evidence type="ECO:0000313" key="3">
    <source>
        <dbReference type="EMBL" id="KIM26112.1"/>
    </source>
</evidence>
<feature type="compositionally biased region" description="Polar residues" evidence="1">
    <location>
        <begin position="147"/>
        <end position="158"/>
    </location>
</feature>
<dbReference type="OrthoDB" id="3266524at2759"/>
<protein>
    <submittedName>
        <fullName evidence="3">Uncharacterized protein</fullName>
    </submittedName>
</protein>
<feature type="compositionally biased region" description="Polar residues" evidence="1">
    <location>
        <begin position="167"/>
        <end position="180"/>
    </location>
</feature>
<dbReference type="Proteomes" id="UP000054097">
    <property type="component" value="Unassembled WGS sequence"/>
</dbReference>
<evidence type="ECO:0000256" key="1">
    <source>
        <dbReference type="SAM" id="MobiDB-lite"/>
    </source>
</evidence>
<feature type="region of interest" description="Disordered" evidence="1">
    <location>
        <begin position="25"/>
        <end position="44"/>
    </location>
</feature>
<feature type="region of interest" description="Disordered" evidence="1">
    <location>
        <begin position="79"/>
        <end position="106"/>
    </location>
</feature>
<keyword evidence="2" id="KW-0472">Membrane</keyword>
<proteinExistence type="predicted"/>
<dbReference type="EMBL" id="KN824308">
    <property type="protein sequence ID" value="KIM26112.1"/>
    <property type="molecule type" value="Genomic_DNA"/>
</dbReference>
<reference evidence="3 4" key="1">
    <citation type="submission" date="2014-04" db="EMBL/GenBank/DDBJ databases">
        <authorList>
            <consortium name="DOE Joint Genome Institute"/>
            <person name="Kuo A."/>
            <person name="Zuccaro A."/>
            <person name="Kohler A."/>
            <person name="Nagy L.G."/>
            <person name="Floudas D."/>
            <person name="Copeland A."/>
            <person name="Barry K.W."/>
            <person name="Cichocki N."/>
            <person name="Veneault-Fourrey C."/>
            <person name="LaButti K."/>
            <person name="Lindquist E.A."/>
            <person name="Lipzen A."/>
            <person name="Lundell T."/>
            <person name="Morin E."/>
            <person name="Murat C."/>
            <person name="Sun H."/>
            <person name="Tunlid A."/>
            <person name="Henrissat B."/>
            <person name="Grigoriev I.V."/>
            <person name="Hibbett D.S."/>
            <person name="Martin F."/>
            <person name="Nordberg H.P."/>
            <person name="Cantor M.N."/>
            <person name="Hua S.X."/>
        </authorList>
    </citation>
    <scope>NUCLEOTIDE SEQUENCE [LARGE SCALE GENOMIC DNA]</scope>
    <source>
        <strain evidence="3 4">MAFF 305830</strain>
    </source>
</reference>
<evidence type="ECO:0000256" key="2">
    <source>
        <dbReference type="SAM" id="Phobius"/>
    </source>
</evidence>
<name>A0A0C2XAB2_SERVB</name>
<accession>A0A0C2XAB2</accession>